<keyword evidence="10" id="KW-0648">Protein biosynthesis</keyword>
<dbReference type="PANTHER" id="PTHR15141">
    <property type="entry name" value="TRANSCRIPTION ELONGATION FACTOR B POLYPEPTIDE 3"/>
    <property type="match status" value="1"/>
</dbReference>
<feature type="region of interest" description="Disordered" evidence="7">
    <location>
        <begin position="712"/>
        <end position="777"/>
    </location>
</feature>
<dbReference type="InterPro" id="IPR017923">
    <property type="entry name" value="TFIIS_N"/>
</dbReference>
<feature type="compositionally biased region" description="Basic and acidic residues" evidence="7">
    <location>
        <begin position="167"/>
        <end position="199"/>
    </location>
</feature>
<evidence type="ECO:0000259" key="8">
    <source>
        <dbReference type="PROSITE" id="PS50181"/>
    </source>
</evidence>
<name>L9L2Y9_TUPCH</name>
<dbReference type="GO" id="GO:0006355">
    <property type="term" value="P:regulation of DNA-templated transcription"/>
    <property type="evidence" value="ECO:0007669"/>
    <property type="project" value="UniProtKB-ARBA"/>
</dbReference>
<evidence type="ECO:0000256" key="6">
    <source>
        <dbReference type="PROSITE-ProRule" id="PRU00649"/>
    </source>
</evidence>
<dbReference type="Gene3D" id="1.20.930.10">
    <property type="entry name" value="Conserved domain common to transcription factors TFIIS, elongin A, CRSP70"/>
    <property type="match status" value="1"/>
</dbReference>
<accession>L9L2Y9</accession>
<dbReference type="PROSITE" id="PS51319">
    <property type="entry name" value="TFIIS_N"/>
    <property type="match status" value="1"/>
</dbReference>
<keyword evidence="3" id="KW-0805">Transcription regulation</keyword>
<gene>
    <name evidence="10" type="ORF">TREES_T100005065</name>
</gene>
<dbReference type="FunFam" id="1.20.930.10:FF:000010">
    <property type="entry name" value="elongin-A isoform X1"/>
    <property type="match status" value="1"/>
</dbReference>
<evidence type="ECO:0000256" key="2">
    <source>
        <dbReference type="ARBA" id="ARBA00021346"/>
    </source>
</evidence>
<dbReference type="PANTHER" id="PTHR15141:SF74">
    <property type="entry name" value="TFIIS N-TERMINAL DOMAIN-CONTAINING PROTEIN"/>
    <property type="match status" value="1"/>
</dbReference>
<dbReference type="PROSITE" id="PS50181">
    <property type="entry name" value="FBOX"/>
    <property type="match status" value="1"/>
</dbReference>
<evidence type="ECO:0000313" key="10">
    <source>
        <dbReference type="EMBL" id="ELW69338.1"/>
    </source>
</evidence>
<sequence>MTRGSPDQRQACPAIAIDKHREPEHPDRLSPLQRGPNHPISGGDRSTARMAAGSVLQAVEKLQVRLATRSEPKKLWKDLEKLSALPISADILAVTGVRKTVKSLRKHKHVGSFARDLAARWKRLTPVQTPGPGQQDMEKSHSGKRPRDALEEEMEGGAQGHWRAPRSRRDSPEHREKKSGNILELERSRKRPPSRERRDERKRRRAAPARSSDPESDDCQVQAPPLPGSLPWMSVSHHGPPEDGPKPTAPRQKSGKCQAGVLPDRLSLSQEGHLGGPPGKGVEDQSQVSTSSGKEKRPAGAHGHETSWTSKKPHKALSKKESQRPLSGDGRKKRSPSRGVKKAKEREHRSALSAPALEAPSSRHLKKPKREEDSDEGKQYIVILDTGKVARDPSPEVGEVSNTLQIQERELKTSNWDRESVGSFLEVEVDVNDESEQPTESFKVYLDHEQPLKIKVVKTSVMALGDKGLTNSHSKSTSKLPKVKKNKLEKLQPVEASATMLGKVPADASPLLPDLPLPVVEDSYTQLPTLELMSSFQTKSNELSSPQEDEEHGFVGCRINSKMQVYSGPKSAYLSQTMTLHEQVIQALKNNTTLDMGEIPYSVLEPILKGCTPDKLYNIEKYNHEVVGKTDELWKSHCHRDFKDEKPEENESWRELYLRLQDAREQRLRVLTMSIQSAQASRSKDRQTKMIFFNSVAKSPCEALRRQEEFGTEAASLQKAKNKSAPHPTGSSHAPSSSSSSRLNPTPEKPAFDCPNPSSAHPAQVTRKPAAKKVAPLMAKTIRDFKNSISRR</sequence>
<proteinExistence type="predicted"/>
<dbReference type="GO" id="GO:0006368">
    <property type="term" value="P:transcription elongation by RNA polymerase II"/>
    <property type="evidence" value="ECO:0007669"/>
    <property type="project" value="InterPro"/>
</dbReference>
<dbReference type="GO" id="GO:0070449">
    <property type="term" value="C:elongin complex"/>
    <property type="evidence" value="ECO:0007669"/>
    <property type="project" value="InterPro"/>
</dbReference>
<dbReference type="AlphaFoldDB" id="L9L2Y9"/>
<keyword evidence="4" id="KW-0804">Transcription</keyword>
<evidence type="ECO:0000256" key="7">
    <source>
        <dbReference type="SAM" id="MobiDB-lite"/>
    </source>
</evidence>
<organism evidence="10 11">
    <name type="scientific">Tupaia chinensis</name>
    <name type="common">Chinese tree shrew</name>
    <name type="synonym">Tupaia belangeri chinensis</name>
    <dbReference type="NCBI Taxonomy" id="246437"/>
    <lineage>
        <taxon>Eukaryota</taxon>
        <taxon>Metazoa</taxon>
        <taxon>Chordata</taxon>
        <taxon>Craniata</taxon>
        <taxon>Vertebrata</taxon>
        <taxon>Euteleostomi</taxon>
        <taxon>Mammalia</taxon>
        <taxon>Eutheria</taxon>
        <taxon>Euarchontoglires</taxon>
        <taxon>Scandentia</taxon>
        <taxon>Tupaiidae</taxon>
        <taxon>Tupaia</taxon>
    </lineage>
</organism>
<comment type="subcellular location">
    <subcellularLocation>
        <location evidence="1 6">Nucleus</location>
    </subcellularLocation>
</comment>
<dbReference type="Pfam" id="PF08711">
    <property type="entry name" value="Med26"/>
    <property type="match status" value="1"/>
</dbReference>
<dbReference type="GO" id="GO:0003746">
    <property type="term" value="F:translation elongation factor activity"/>
    <property type="evidence" value="ECO:0007669"/>
    <property type="project" value="UniProtKB-KW"/>
</dbReference>
<dbReference type="InterPro" id="IPR010684">
    <property type="entry name" value="RNA_pol_II_trans_fac_SIII_A"/>
</dbReference>
<reference evidence="11" key="1">
    <citation type="submission" date="2012-07" db="EMBL/GenBank/DDBJ databases">
        <title>Genome of the Chinese tree shrew, a rising model animal genetically related to primates.</title>
        <authorList>
            <person name="Zhang G."/>
            <person name="Fan Y."/>
            <person name="Yao Y."/>
            <person name="Huang Z."/>
        </authorList>
    </citation>
    <scope>NUCLEOTIDE SEQUENCE [LARGE SCALE GENOMIC DNA]</scope>
</reference>
<feature type="compositionally biased region" description="Basic and acidic residues" evidence="7">
    <location>
        <begin position="293"/>
        <end position="305"/>
    </location>
</feature>
<feature type="compositionally biased region" description="Basic residues" evidence="7">
    <location>
        <begin position="331"/>
        <end position="341"/>
    </location>
</feature>
<dbReference type="InterPro" id="IPR003617">
    <property type="entry name" value="TFIIS/CRSP70_N_sub"/>
</dbReference>
<dbReference type="InterPro" id="IPR035441">
    <property type="entry name" value="TFIIS/LEDGF_dom_sf"/>
</dbReference>
<dbReference type="InterPro" id="IPR001810">
    <property type="entry name" value="F-box_dom"/>
</dbReference>
<feature type="region of interest" description="Disordered" evidence="7">
    <location>
        <begin position="1"/>
        <end position="48"/>
    </location>
</feature>
<evidence type="ECO:0000259" key="9">
    <source>
        <dbReference type="PROSITE" id="PS51319"/>
    </source>
</evidence>
<feature type="domain" description="TFIIS N-terminal" evidence="9">
    <location>
        <begin position="53"/>
        <end position="128"/>
    </location>
</feature>
<dbReference type="SUPFAM" id="SSF47676">
    <property type="entry name" value="Conserved domain common to transcription factors TFIIS, elongin A, CRSP70"/>
    <property type="match status" value="1"/>
</dbReference>
<feature type="compositionally biased region" description="Basic and acidic residues" evidence="7">
    <location>
        <begin position="369"/>
        <end position="378"/>
    </location>
</feature>
<feature type="region of interest" description="Disordered" evidence="7">
    <location>
        <begin position="125"/>
        <end position="379"/>
    </location>
</feature>
<dbReference type="Proteomes" id="UP000011518">
    <property type="component" value="Unassembled WGS sequence"/>
</dbReference>
<dbReference type="SMART" id="SM00509">
    <property type="entry name" value="TFS2N"/>
    <property type="match status" value="1"/>
</dbReference>
<feature type="compositionally biased region" description="Low complexity" evidence="7">
    <location>
        <begin position="725"/>
        <end position="741"/>
    </location>
</feature>
<dbReference type="InterPro" id="IPR051870">
    <property type="entry name" value="Elongin-A_domain"/>
</dbReference>
<feature type="domain" description="F-box" evidence="8">
    <location>
        <begin position="593"/>
        <end position="637"/>
    </location>
</feature>
<dbReference type="Pfam" id="PF06881">
    <property type="entry name" value="Elongin_A"/>
    <property type="match status" value="1"/>
</dbReference>
<evidence type="ECO:0000256" key="3">
    <source>
        <dbReference type="ARBA" id="ARBA00023015"/>
    </source>
</evidence>
<evidence type="ECO:0000313" key="11">
    <source>
        <dbReference type="Proteomes" id="UP000011518"/>
    </source>
</evidence>
<dbReference type="InParanoid" id="L9L2Y9"/>
<feature type="compositionally biased region" description="Low complexity" evidence="7">
    <location>
        <begin position="351"/>
        <end position="362"/>
    </location>
</feature>
<feature type="compositionally biased region" description="Basic and acidic residues" evidence="7">
    <location>
        <begin position="136"/>
        <end position="149"/>
    </location>
</feature>
<keyword evidence="11" id="KW-1185">Reference proteome</keyword>
<dbReference type="Gene3D" id="6.10.250.3180">
    <property type="match status" value="1"/>
</dbReference>
<evidence type="ECO:0000256" key="4">
    <source>
        <dbReference type="ARBA" id="ARBA00023163"/>
    </source>
</evidence>
<feature type="compositionally biased region" description="Basic and acidic residues" evidence="7">
    <location>
        <begin position="17"/>
        <end position="28"/>
    </location>
</feature>
<keyword evidence="5 6" id="KW-0539">Nucleus</keyword>
<evidence type="ECO:0000256" key="5">
    <source>
        <dbReference type="ARBA" id="ARBA00023242"/>
    </source>
</evidence>
<dbReference type="STRING" id="246437.L9L2Y9"/>
<keyword evidence="10" id="KW-0251">Elongation factor</keyword>
<evidence type="ECO:0000256" key="1">
    <source>
        <dbReference type="ARBA" id="ARBA00004123"/>
    </source>
</evidence>
<protein>
    <recommendedName>
        <fullName evidence="2">Elongin-A</fullName>
    </recommendedName>
</protein>
<dbReference type="EMBL" id="KB320533">
    <property type="protein sequence ID" value="ELW69338.1"/>
    <property type="molecule type" value="Genomic_DNA"/>
</dbReference>
<dbReference type="CDD" id="cd00183">
    <property type="entry name" value="TFIIS_I"/>
    <property type="match status" value="1"/>
</dbReference>
<reference evidence="11" key="2">
    <citation type="journal article" date="2013" name="Nat. Commun.">
        <title>Genome of the Chinese tree shrew.</title>
        <authorList>
            <person name="Fan Y."/>
            <person name="Huang Z.Y."/>
            <person name="Cao C.C."/>
            <person name="Chen C.S."/>
            <person name="Chen Y.X."/>
            <person name="Fan D.D."/>
            <person name="He J."/>
            <person name="Hou H.L."/>
            <person name="Hu L."/>
            <person name="Hu X.T."/>
            <person name="Jiang X.T."/>
            <person name="Lai R."/>
            <person name="Lang Y.S."/>
            <person name="Liang B."/>
            <person name="Liao S.G."/>
            <person name="Mu D."/>
            <person name="Ma Y.Y."/>
            <person name="Niu Y.Y."/>
            <person name="Sun X.Q."/>
            <person name="Xia J.Q."/>
            <person name="Xiao J."/>
            <person name="Xiong Z.Q."/>
            <person name="Xu L."/>
            <person name="Yang L."/>
            <person name="Zhang Y."/>
            <person name="Zhao W."/>
            <person name="Zhao X.D."/>
            <person name="Zheng Y.T."/>
            <person name="Zhou J.M."/>
            <person name="Zhu Y.B."/>
            <person name="Zhang G.J."/>
            <person name="Wang J."/>
            <person name="Yao Y.G."/>
        </authorList>
    </citation>
    <scope>NUCLEOTIDE SEQUENCE [LARGE SCALE GENOMIC DNA]</scope>
</reference>